<dbReference type="Gene3D" id="1.20.1050.10">
    <property type="match status" value="1"/>
</dbReference>
<feature type="binding site" evidence="2">
    <location>
        <begin position="134"/>
        <end position="137"/>
    </location>
    <ligand>
        <name>glutathione</name>
        <dbReference type="ChEBI" id="CHEBI:57925"/>
    </ligand>
</feature>
<evidence type="ECO:0000256" key="1">
    <source>
        <dbReference type="PIRSR" id="PIRSR015753-1"/>
    </source>
</evidence>
<dbReference type="PANTHER" id="PTHR32419">
    <property type="entry name" value="GLUTATHIONYL-HYDROQUINONE REDUCTASE"/>
    <property type="match status" value="1"/>
</dbReference>
<dbReference type="Proteomes" id="UP000199382">
    <property type="component" value="Unassembled WGS sequence"/>
</dbReference>
<dbReference type="GO" id="GO:0005737">
    <property type="term" value="C:cytoplasm"/>
    <property type="evidence" value="ECO:0007669"/>
    <property type="project" value="TreeGrafter"/>
</dbReference>
<dbReference type="SFLD" id="SFLDG01148">
    <property type="entry name" value="Xi_(cytGST)"/>
    <property type="match status" value="1"/>
</dbReference>
<evidence type="ECO:0000313" key="5">
    <source>
        <dbReference type="EMBL" id="SDI72896.1"/>
    </source>
</evidence>
<accession>A0A1G8MYF9</accession>
<evidence type="ECO:0000259" key="4">
    <source>
        <dbReference type="Pfam" id="PF13409"/>
    </source>
</evidence>
<feature type="site" description="Lowers pKa of active site Cys" evidence="3">
    <location>
        <position position="257"/>
    </location>
</feature>
<dbReference type="SFLD" id="SFLDG01206">
    <property type="entry name" value="Xi.1"/>
    <property type="match status" value="1"/>
</dbReference>
<dbReference type="SUPFAM" id="SSF52833">
    <property type="entry name" value="Thioredoxin-like"/>
    <property type="match status" value="1"/>
</dbReference>
<dbReference type="InterPro" id="IPR036282">
    <property type="entry name" value="Glutathione-S-Trfase_C_sf"/>
</dbReference>
<keyword evidence="5" id="KW-0808">Transferase</keyword>
<dbReference type="FunFam" id="3.40.30.10:FF:000058">
    <property type="entry name" value="Glutathione S-transferase, omega"/>
    <property type="match status" value="1"/>
</dbReference>
<dbReference type="SUPFAM" id="SSF47616">
    <property type="entry name" value="GST C-terminal domain-like"/>
    <property type="match status" value="1"/>
</dbReference>
<dbReference type="Pfam" id="PF13409">
    <property type="entry name" value="GST_N_2"/>
    <property type="match status" value="1"/>
</dbReference>
<dbReference type="AlphaFoldDB" id="A0A1G8MYF9"/>
<dbReference type="CDD" id="cd03190">
    <property type="entry name" value="GST_C_Omega_like"/>
    <property type="match status" value="1"/>
</dbReference>
<evidence type="ECO:0000313" key="6">
    <source>
        <dbReference type="Proteomes" id="UP000199382"/>
    </source>
</evidence>
<dbReference type="InterPro" id="IPR004045">
    <property type="entry name" value="Glutathione_S-Trfase_N"/>
</dbReference>
<gene>
    <name evidence="5" type="ORF">SAMN04488026_100689</name>
</gene>
<reference evidence="5 6" key="1">
    <citation type="submission" date="2016-10" db="EMBL/GenBank/DDBJ databases">
        <authorList>
            <person name="de Groot N.N."/>
        </authorList>
    </citation>
    <scope>NUCLEOTIDE SEQUENCE [LARGE SCALE GENOMIC DNA]</scope>
    <source>
        <strain evidence="5 6">DSM 25294</strain>
    </source>
</reference>
<dbReference type="EMBL" id="FNEK01000006">
    <property type="protein sequence ID" value="SDI72896.1"/>
    <property type="molecule type" value="Genomic_DNA"/>
</dbReference>
<name>A0A1G8MYF9_9RHOB</name>
<sequence>MGVEMGLLIDGKWHDSWYDTSKTGGEFIRSESRFRNWITPDGRPGPSGTGGFSAESDRYHLYVSLACPWAHRTLIYRQIKGLAEHVSVSVVHPDMLSEGWSFGREYPGATGDSLFGLPYLRDVYTRDTADFTGRVTVPVLWDKATGRIVSNESSEIIRMFDSAFAAMTGDSARLRPPALVDEIDAVNERLYPNLNNGVYRAGFATRQAAYDDAVADVFEVLDWMEDRLSRQRYLAGAQITEADWRAFTTLIRFDPVYFSHFKCSRNRLADMPNLLGYTRELYQYPGVAGTVDFDHIRRHYFYSHETINPSRIVPVAPLMDWSAPHGRESLEADSAA</sequence>
<dbReference type="InterPro" id="IPR040079">
    <property type="entry name" value="Glutathione_S-Trfase"/>
</dbReference>
<evidence type="ECO:0000256" key="2">
    <source>
        <dbReference type="PIRSR" id="PIRSR015753-2"/>
    </source>
</evidence>
<dbReference type="PANTHER" id="PTHR32419:SF6">
    <property type="entry name" value="GLUTATHIONE S-TRANSFERASE OMEGA-LIKE 1-RELATED"/>
    <property type="match status" value="1"/>
</dbReference>
<dbReference type="InterPro" id="IPR016639">
    <property type="entry name" value="GST_Omega/GSH"/>
</dbReference>
<evidence type="ECO:0000256" key="3">
    <source>
        <dbReference type="PIRSR" id="PIRSR015753-3"/>
    </source>
</evidence>
<dbReference type="STRING" id="571298.SAMN04488026_100689"/>
<feature type="active site" description="Nucleophile" evidence="1">
    <location>
        <position position="67"/>
    </location>
</feature>
<dbReference type="SFLD" id="SFLDS00019">
    <property type="entry name" value="Glutathione_Transferase_(cytos"/>
    <property type="match status" value="1"/>
</dbReference>
<feature type="active site" description="Proton donor/acceptor" evidence="1">
    <location>
        <position position="199"/>
    </location>
</feature>
<feature type="domain" description="GST N-terminal" evidence="4">
    <location>
        <begin position="66"/>
        <end position="162"/>
    </location>
</feature>
<feature type="site" description="Lowers pKa of active site Cys" evidence="3">
    <location>
        <position position="300"/>
    </location>
</feature>
<organism evidence="5 6">
    <name type="scientific">Aliiruegeria lutimaris</name>
    <dbReference type="NCBI Taxonomy" id="571298"/>
    <lineage>
        <taxon>Bacteria</taxon>
        <taxon>Pseudomonadati</taxon>
        <taxon>Pseudomonadota</taxon>
        <taxon>Alphaproteobacteria</taxon>
        <taxon>Rhodobacterales</taxon>
        <taxon>Roseobacteraceae</taxon>
        <taxon>Aliiruegeria</taxon>
    </lineage>
</organism>
<feature type="binding site" evidence="2">
    <location>
        <position position="100"/>
    </location>
    <ligand>
        <name>glutathione</name>
        <dbReference type="ChEBI" id="CHEBI:57925"/>
    </ligand>
</feature>
<protein>
    <submittedName>
        <fullName evidence="5">Putative glutathione S-transferase</fullName>
    </submittedName>
</protein>
<proteinExistence type="predicted"/>
<feature type="binding site" evidence="2">
    <location>
        <begin position="152"/>
        <end position="153"/>
    </location>
    <ligand>
        <name>glutathione</name>
        <dbReference type="ChEBI" id="CHEBI:57925"/>
    </ligand>
</feature>
<dbReference type="PIRSF" id="PIRSF015753">
    <property type="entry name" value="GST"/>
    <property type="match status" value="1"/>
</dbReference>
<dbReference type="InterPro" id="IPR047047">
    <property type="entry name" value="GST_Omega-like_C"/>
</dbReference>
<dbReference type="Pfam" id="PF13410">
    <property type="entry name" value="GST_C_2"/>
    <property type="match status" value="1"/>
</dbReference>
<keyword evidence="6" id="KW-1185">Reference proteome</keyword>
<dbReference type="InterPro" id="IPR036249">
    <property type="entry name" value="Thioredoxin-like_sf"/>
</dbReference>
<dbReference type="GO" id="GO:0004364">
    <property type="term" value="F:glutathione transferase activity"/>
    <property type="evidence" value="ECO:0007669"/>
    <property type="project" value="InterPro"/>
</dbReference>
<dbReference type="Gene3D" id="3.40.30.10">
    <property type="entry name" value="Glutaredoxin"/>
    <property type="match status" value="1"/>
</dbReference>